<reference evidence="6" key="2">
    <citation type="submission" date="2020-09" db="EMBL/GenBank/DDBJ databases">
        <authorList>
            <person name="Sun Q."/>
            <person name="Ohkuma M."/>
        </authorList>
    </citation>
    <scope>NUCLEOTIDE SEQUENCE</scope>
    <source>
        <strain evidence="6">JCM 3172</strain>
    </source>
</reference>
<dbReference type="GO" id="GO:0003677">
    <property type="term" value="F:DNA binding"/>
    <property type="evidence" value="ECO:0007669"/>
    <property type="project" value="UniProtKB-KW"/>
</dbReference>
<dbReference type="Proteomes" id="UP000619486">
    <property type="component" value="Unassembled WGS sequence"/>
</dbReference>
<dbReference type="PANTHER" id="PTHR30346">
    <property type="entry name" value="TRANSCRIPTIONAL DUAL REGULATOR HCAR-RELATED"/>
    <property type="match status" value="1"/>
</dbReference>
<reference evidence="6" key="1">
    <citation type="journal article" date="2014" name="Int. J. Syst. Evol. Microbiol.">
        <title>Complete genome sequence of Corynebacterium casei LMG S-19264T (=DSM 44701T), isolated from a smear-ripened cheese.</title>
        <authorList>
            <consortium name="US DOE Joint Genome Institute (JGI-PGF)"/>
            <person name="Walter F."/>
            <person name="Albersmeier A."/>
            <person name="Kalinowski J."/>
            <person name="Ruckert C."/>
        </authorList>
    </citation>
    <scope>NUCLEOTIDE SEQUENCE</scope>
    <source>
        <strain evidence="6">JCM 3172</strain>
    </source>
</reference>
<dbReference type="PANTHER" id="PTHR30346:SF0">
    <property type="entry name" value="HCA OPERON TRANSCRIPTIONAL ACTIVATOR HCAR"/>
    <property type="match status" value="1"/>
</dbReference>
<evidence type="ECO:0000256" key="3">
    <source>
        <dbReference type="ARBA" id="ARBA00023125"/>
    </source>
</evidence>
<comment type="caution">
    <text evidence="6">The sequence shown here is derived from an EMBL/GenBank/DDBJ whole genome shotgun (WGS) entry which is preliminary data.</text>
</comment>
<organism evidence="6 7">
    <name type="scientific">Streptomyces purpureus</name>
    <dbReference type="NCBI Taxonomy" id="1951"/>
    <lineage>
        <taxon>Bacteria</taxon>
        <taxon>Bacillati</taxon>
        <taxon>Actinomycetota</taxon>
        <taxon>Actinomycetes</taxon>
        <taxon>Kitasatosporales</taxon>
        <taxon>Streptomycetaceae</taxon>
        <taxon>Streptomyces</taxon>
    </lineage>
</organism>
<evidence type="ECO:0000256" key="1">
    <source>
        <dbReference type="ARBA" id="ARBA00009437"/>
    </source>
</evidence>
<dbReference type="PROSITE" id="PS50931">
    <property type="entry name" value="HTH_LYSR"/>
    <property type="match status" value="1"/>
</dbReference>
<comment type="similarity">
    <text evidence="1">Belongs to the LysR transcriptional regulatory family.</text>
</comment>
<evidence type="ECO:0000259" key="5">
    <source>
        <dbReference type="PROSITE" id="PS50931"/>
    </source>
</evidence>
<dbReference type="Pfam" id="PF00126">
    <property type="entry name" value="HTH_1"/>
    <property type="match status" value="1"/>
</dbReference>
<dbReference type="GO" id="GO:0003700">
    <property type="term" value="F:DNA-binding transcription factor activity"/>
    <property type="evidence" value="ECO:0007669"/>
    <property type="project" value="InterPro"/>
</dbReference>
<keyword evidence="3" id="KW-0238">DNA-binding</keyword>
<evidence type="ECO:0000256" key="4">
    <source>
        <dbReference type="ARBA" id="ARBA00023163"/>
    </source>
</evidence>
<proteinExistence type="inferred from homology"/>
<dbReference type="Gene3D" id="1.10.10.10">
    <property type="entry name" value="Winged helix-like DNA-binding domain superfamily/Winged helix DNA-binding domain"/>
    <property type="match status" value="1"/>
</dbReference>
<feature type="domain" description="HTH lysR-type" evidence="5">
    <location>
        <begin position="1"/>
        <end position="59"/>
    </location>
</feature>
<dbReference type="SUPFAM" id="SSF46785">
    <property type="entry name" value="Winged helix' DNA-binding domain"/>
    <property type="match status" value="1"/>
</dbReference>
<dbReference type="InterPro" id="IPR000847">
    <property type="entry name" value="LysR_HTH_N"/>
</dbReference>
<name>A0A918H2D8_9ACTN</name>
<evidence type="ECO:0000313" key="7">
    <source>
        <dbReference type="Proteomes" id="UP000619486"/>
    </source>
</evidence>
<dbReference type="Gene3D" id="3.40.190.10">
    <property type="entry name" value="Periplasmic binding protein-like II"/>
    <property type="match status" value="2"/>
</dbReference>
<keyword evidence="7" id="KW-1185">Reference proteome</keyword>
<dbReference type="SUPFAM" id="SSF53850">
    <property type="entry name" value="Periplasmic binding protein-like II"/>
    <property type="match status" value="1"/>
</dbReference>
<keyword evidence="4" id="KW-0804">Transcription</keyword>
<sequence>MLERIELEAFLTLAEELHFGRTAERLGVTTGRVSQTVKKLERRFGTPLFTRTSRTVRLTAVGTLLRDDLLPAHRQILAALERATAAGRSVKGTLSLGFATPWGGELMARAADAFAADHPSAEVRIQEVQLDSGLRPLHEGELDLHLTAFPVREPGLTTGPVLYREPRVLLVPADHPLARRGSVGLEDLAGVPMVTPTGSAPRYWLDAHYPRRTPSGRAIAKGPAAASWQEVLSHVGAGRGVSPGAAGGARYHPRPGITYVPFHDAPPIEYGLTWPSAADNALLRAFVTTVLETAQQTAQAH</sequence>
<accession>A0A918H2D8</accession>
<protein>
    <submittedName>
        <fullName evidence="6">LysR family transcriptional regulator</fullName>
    </submittedName>
</protein>
<dbReference type="AlphaFoldDB" id="A0A918H2D8"/>
<dbReference type="InterPro" id="IPR005119">
    <property type="entry name" value="LysR_subst-bd"/>
</dbReference>
<dbReference type="InterPro" id="IPR036390">
    <property type="entry name" value="WH_DNA-bd_sf"/>
</dbReference>
<dbReference type="GO" id="GO:0032993">
    <property type="term" value="C:protein-DNA complex"/>
    <property type="evidence" value="ECO:0007669"/>
    <property type="project" value="TreeGrafter"/>
</dbReference>
<keyword evidence="2" id="KW-0805">Transcription regulation</keyword>
<dbReference type="CDD" id="cd08414">
    <property type="entry name" value="PBP2_LTTR_aromatics_like"/>
    <property type="match status" value="1"/>
</dbReference>
<dbReference type="InterPro" id="IPR036388">
    <property type="entry name" value="WH-like_DNA-bd_sf"/>
</dbReference>
<dbReference type="EMBL" id="BMQQ01000007">
    <property type="protein sequence ID" value="GGT30522.1"/>
    <property type="molecule type" value="Genomic_DNA"/>
</dbReference>
<evidence type="ECO:0000256" key="2">
    <source>
        <dbReference type="ARBA" id="ARBA00023015"/>
    </source>
</evidence>
<gene>
    <name evidence="6" type="ORF">GCM10014713_25170</name>
</gene>
<dbReference type="RefSeq" id="WP_189201663.1">
    <property type="nucleotide sequence ID" value="NZ_BMQQ01000007.1"/>
</dbReference>
<dbReference type="Pfam" id="PF03466">
    <property type="entry name" value="LysR_substrate"/>
    <property type="match status" value="1"/>
</dbReference>
<evidence type="ECO:0000313" key="6">
    <source>
        <dbReference type="EMBL" id="GGT30522.1"/>
    </source>
</evidence>